<comment type="caution">
    <text evidence="1">The sequence shown here is derived from an EMBL/GenBank/DDBJ whole genome shotgun (WGS) entry which is preliminary data.</text>
</comment>
<dbReference type="EMBL" id="AQFM01000040">
    <property type="protein sequence ID" value="EOR06000.1"/>
    <property type="molecule type" value="Genomic_DNA"/>
</dbReference>
<evidence type="ECO:0008006" key="3">
    <source>
        <dbReference type="Google" id="ProtNLM"/>
    </source>
</evidence>
<dbReference type="InterPro" id="IPR019226">
    <property type="entry name" value="DUF2158"/>
</dbReference>
<dbReference type="AlphaFoldDB" id="R9AVD3"/>
<proteinExistence type="predicted"/>
<keyword evidence="2" id="KW-1185">Reference proteome</keyword>
<dbReference type="OrthoDB" id="1264301at2"/>
<gene>
    <name evidence="1" type="ORF">I593_02818</name>
</gene>
<dbReference type="Pfam" id="PF09926">
    <property type="entry name" value="DUF2158"/>
    <property type="match status" value="1"/>
</dbReference>
<reference evidence="1 2" key="1">
    <citation type="submission" date="2013-03" db="EMBL/GenBank/DDBJ databases">
        <title>The Genome Sequence of Acinetobacter tandoii CIP 107469.</title>
        <authorList>
            <consortium name="The Broad Institute Genome Sequencing Platform"/>
            <consortium name="The Broad Institute Genome Sequencing Center for Infectious Disease"/>
            <person name="Cerqueira G."/>
            <person name="Feldgarden M."/>
            <person name="Courvalin P."/>
            <person name="Perichon B."/>
            <person name="Grillot-Courvalin C."/>
            <person name="Clermont D."/>
            <person name="Rocha E."/>
            <person name="Yoon E.-J."/>
            <person name="Nemec A."/>
            <person name="Walker B."/>
            <person name="Young S.K."/>
            <person name="Zeng Q."/>
            <person name="Gargeya S."/>
            <person name="Fitzgerald M."/>
            <person name="Haas B."/>
            <person name="Abouelleil A."/>
            <person name="Alvarado L."/>
            <person name="Arachchi H.M."/>
            <person name="Berlin A.M."/>
            <person name="Chapman S.B."/>
            <person name="Dewar J."/>
            <person name="Goldberg J."/>
            <person name="Griggs A."/>
            <person name="Gujja S."/>
            <person name="Hansen M."/>
            <person name="Howarth C."/>
            <person name="Imamovic A."/>
            <person name="Larimer J."/>
            <person name="McCowan C."/>
            <person name="Murphy C."/>
            <person name="Neiman D."/>
            <person name="Pearson M."/>
            <person name="Priest M."/>
            <person name="Roberts A."/>
            <person name="Saif S."/>
            <person name="Shea T."/>
            <person name="Sisk P."/>
            <person name="Sykes S."/>
            <person name="Wortman J."/>
            <person name="Nusbaum C."/>
            <person name="Birren B."/>
        </authorList>
    </citation>
    <scope>NUCLEOTIDE SEQUENCE [LARGE SCALE GENOMIC DNA]</scope>
    <source>
        <strain evidence="1 2">CIP 107469</strain>
    </source>
</reference>
<dbReference type="RefSeq" id="WP_016167848.1">
    <property type="nucleotide sequence ID" value="NZ_JHZG01000018.1"/>
</dbReference>
<dbReference type="Proteomes" id="UP000016201">
    <property type="component" value="Unassembled WGS sequence"/>
</dbReference>
<protein>
    <recommendedName>
        <fullName evidence="3">DUF2158 domain-containing protein</fullName>
    </recommendedName>
</protein>
<evidence type="ECO:0000313" key="1">
    <source>
        <dbReference type="EMBL" id="EOR06000.1"/>
    </source>
</evidence>
<sequence length="74" mass="8185">MIEERKAKFQVGDIVKLNAGGPDMAIKQLYAGNVPTSFKGQYRCQWFAGKKLDFGDFPEESLIPASKQEASSES</sequence>
<organism evidence="1 2">
    <name type="scientific">Acinetobacter tandoii DSM 14970 = CIP 107469</name>
    <dbReference type="NCBI Taxonomy" id="1120927"/>
    <lineage>
        <taxon>Bacteria</taxon>
        <taxon>Pseudomonadati</taxon>
        <taxon>Pseudomonadota</taxon>
        <taxon>Gammaproteobacteria</taxon>
        <taxon>Moraxellales</taxon>
        <taxon>Moraxellaceae</taxon>
        <taxon>Acinetobacter</taxon>
    </lineage>
</organism>
<evidence type="ECO:0000313" key="2">
    <source>
        <dbReference type="Proteomes" id="UP000016201"/>
    </source>
</evidence>
<name>R9AVD3_9GAMM</name>
<dbReference type="eggNOG" id="COG5475">
    <property type="taxonomic scope" value="Bacteria"/>
</dbReference>
<accession>R9AVD3</accession>
<dbReference type="PATRIC" id="fig|1120927.3.peg.2742"/>